<dbReference type="EMBL" id="CP093379">
    <property type="protein sequence ID" value="UNM96573.1"/>
    <property type="molecule type" value="Genomic_DNA"/>
</dbReference>
<dbReference type="Proteomes" id="UP000829542">
    <property type="component" value="Chromosome"/>
</dbReference>
<dbReference type="Gene3D" id="3.40.50.360">
    <property type="match status" value="1"/>
</dbReference>
<name>A0ABY3X9C4_9GAMM</name>
<reference evidence="3 4" key="1">
    <citation type="submission" date="2022-03" db="EMBL/GenBank/DDBJ databases">
        <title>Ignatzschineria rhizosphaerae HR5S32.</title>
        <authorList>
            <person name="Sun J.Q."/>
            <person name="Feng J.Y."/>
        </authorList>
    </citation>
    <scope>NUCLEOTIDE SEQUENCE [LARGE SCALE GENOMIC DNA]</scope>
    <source>
        <strain evidence="3 4">HR5S32</strain>
    </source>
</reference>
<dbReference type="SUPFAM" id="SSF52218">
    <property type="entry name" value="Flavoproteins"/>
    <property type="match status" value="1"/>
</dbReference>
<proteinExistence type="predicted"/>
<dbReference type="InterPro" id="IPR046980">
    <property type="entry name" value="KefG/KefF"/>
</dbReference>
<dbReference type="RefSeq" id="WP_242150403.1">
    <property type="nucleotide sequence ID" value="NZ_CP093379.1"/>
</dbReference>
<sequence length="184" mass="21557">MKKTLVIIAHPNLERSVVNKAWLEKLKSHPEQYTIHDLYEVYPDKNIDVEAEQKLVEDHDHIVFQFPLFWFSSPPLLKKWQDLVLTYGWAYGSSGNALINKSFSLAVAVGIWKEDYQPTGRYLHTIEEVLRPFEMTVNYIKSRYLKPFFLFGTEPNAAMKELSKQEIEQSAEDYHQHLQSLISI</sequence>
<evidence type="ECO:0000313" key="3">
    <source>
        <dbReference type="EMBL" id="UNM96573.1"/>
    </source>
</evidence>
<organism evidence="3 4">
    <name type="scientific">Ignatzschineria rhizosphaerae</name>
    <dbReference type="NCBI Taxonomy" id="2923279"/>
    <lineage>
        <taxon>Bacteria</taxon>
        <taxon>Pseudomonadati</taxon>
        <taxon>Pseudomonadota</taxon>
        <taxon>Gammaproteobacteria</taxon>
        <taxon>Cardiobacteriales</taxon>
        <taxon>Ignatzschineriaceae</taxon>
        <taxon>Ignatzschineria</taxon>
    </lineage>
</organism>
<keyword evidence="4" id="KW-1185">Reference proteome</keyword>
<dbReference type="InterPro" id="IPR029039">
    <property type="entry name" value="Flavoprotein-like_sf"/>
</dbReference>
<feature type="domain" description="Flavodoxin-like fold" evidence="2">
    <location>
        <begin position="2"/>
        <end position="178"/>
    </location>
</feature>
<evidence type="ECO:0000259" key="2">
    <source>
        <dbReference type="Pfam" id="PF02525"/>
    </source>
</evidence>
<dbReference type="InterPro" id="IPR003680">
    <property type="entry name" value="Flavodoxin_fold"/>
</dbReference>
<gene>
    <name evidence="3" type="ORF">MMG00_01550</name>
</gene>
<evidence type="ECO:0000256" key="1">
    <source>
        <dbReference type="ARBA" id="ARBA00023002"/>
    </source>
</evidence>
<protein>
    <submittedName>
        <fullName evidence="3">NAD(P)H-dependent oxidoreductase</fullName>
    </submittedName>
</protein>
<dbReference type="Pfam" id="PF02525">
    <property type="entry name" value="Flavodoxin_2"/>
    <property type="match status" value="1"/>
</dbReference>
<accession>A0ABY3X9C4</accession>
<evidence type="ECO:0000313" key="4">
    <source>
        <dbReference type="Proteomes" id="UP000829542"/>
    </source>
</evidence>
<dbReference type="PANTHER" id="PTHR47307">
    <property type="entry name" value="GLUTATHIONE-REGULATED POTASSIUM-EFFLUX SYSTEM ANCILLARY PROTEIN KEFG"/>
    <property type="match status" value="1"/>
</dbReference>
<keyword evidence="1" id="KW-0560">Oxidoreductase</keyword>
<dbReference type="PANTHER" id="PTHR47307:SF1">
    <property type="entry name" value="GLUTATHIONE-REGULATED POTASSIUM-EFFLUX SYSTEM ANCILLARY PROTEIN KEFG"/>
    <property type="match status" value="1"/>
</dbReference>